<dbReference type="Gene3D" id="3.40.50.300">
    <property type="entry name" value="P-loop containing nucleotide triphosphate hydrolases"/>
    <property type="match status" value="1"/>
</dbReference>
<evidence type="ECO:0000313" key="9">
    <source>
        <dbReference type="Proteomes" id="UP000545386"/>
    </source>
</evidence>
<keyword evidence="3" id="KW-0547">Nucleotide-binding</keyword>
<evidence type="ECO:0000256" key="6">
    <source>
        <dbReference type="ARBA" id="ARBA00037066"/>
    </source>
</evidence>
<organism evidence="8 9">
    <name type="scientific">Pusillimonas minor</name>
    <dbReference type="NCBI Taxonomy" id="2697024"/>
    <lineage>
        <taxon>Bacteria</taxon>
        <taxon>Pseudomonadati</taxon>
        <taxon>Pseudomonadota</taxon>
        <taxon>Betaproteobacteria</taxon>
        <taxon>Burkholderiales</taxon>
        <taxon>Alcaligenaceae</taxon>
        <taxon>Pusillimonas</taxon>
    </lineage>
</organism>
<feature type="domain" description="ABC transporter" evidence="7">
    <location>
        <begin position="1"/>
        <end position="227"/>
    </location>
</feature>
<keyword evidence="4 8" id="KW-0067">ATP-binding</keyword>
<keyword evidence="5" id="KW-1278">Translocase</keyword>
<dbReference type="RefSeq" id="WP_185779275.1">
    <property type="nucleotide sequence ID" value="NZ_JACJUU010000003.1"/>
</dbReference>
<dbReference type="InterPro" id="IPR003439">
    <property type="entry name" value="ABC_transporter-like_ATP-bd"/>
</dbReference>
<dbReference type="Pfam" id="PF00005">
    <property type="entry name" value="ABC_tran"/>
    <property type="match status" value="1"/>
</dbReference>
<keyword evidence="2" id="KW-0472">Membrane</keyword>
<proteinExistence type="predicted"/>
<dbReference type="SUPFAM" id="SSF52540">
    <property type="entry name" value="P-loop containing nucleoside triphosphate hydrolases"/>
    <property type="match status" value="1"/>
</dbReference>
<dbReference type="PANTHER" id="PTHR42794:SF1">
    <property type="entry name" value="HEMIN IMPORT ATP-BINDING PROTEIN HMUV"/>
    <property type="match status" value="1"/>
</dbReference>
<evidence type="ECO:0000313" key="8">
    <source>
        <dbReference type="EMBL" id="MBC2769564.1"/>
    </source>
</evidence>
<dbReference type="PROSITE" id="PS50893">
    <property type="entry name" value="ABC_TRANSPORTER_2"/>
    <property type="match status" value="1"/>
</dbReference>
<evidence type="ECO:0000259" key="7">
    <source>
        <dbReference type="PROSITE" id="PS50893"/>
    </source>
</evidence>
<comment type="function">
    <text evidence="6">Part of the ABC transporter complex HmuTUV involved in hemin import. Responsible for energy coupling to the transport system.</text>
</comment>
<dbReference type="GO" id="GO:0005524">
    <property type="term" value="F:ATP binding"/>
    <property type="evidence" value="ECO:0007669"/>
    <property type="project" value="UniProtKB-KW"/>
</dbReference>
<dbReference type="CDD" id="cd03214">
    <property type="entry name" value="ABC_Iron-Siderophores_B12_Hemin"/>
    <property type="match status" value="1"/>
</dbReference>
<sequence length="247" mass="26858">MALIDVRHLSLPDRLDDISFSAHAGQLIGVIGPNGAGKSTLLHCLAGLLPYHGQCLFDGADVATLAPRERARHIGLLPQQGDSVWPLSVQDIVAMGRLPWGDNDAAAITEAMTAAGIAHMRRRRIDRLSGGERARVWLARVLAGRPNVLIADEPTASLDLFYQRSVMDSLRAYADQGHVVIIALHDFALAAHYCDQICLMHEGQSECTGTPAEVLTEERLSRVFRTSIRVDLNANPPVIAACYTTPR</sequence>
<evidence type="ECO:0000256" key="4">
    <source>
        <dbReference type="ARBA" id="ARBA00022840"/>
    </source>
</evidence>
<name>A0A842HNU3_9BURK</name>
<evidence type="ECO:0000256" key="1">
    <source>
        <dbReference type="ARBA" id="ARBA00022448"/>
    </source>
</evidence>
<reference evidence="8 9" key="1">
    <citation type="submission" date="2020-08" db="EMBL/GenBank/DDBJ databases">
        <title>Paraeoetvoesia sp. YC-7-48 draft genome sequence.</title>
        <authorList>
            <person name="Yao L."/>
        </authorList>
    </citation>
    <scope>NUCLEOTIDE SEQUENCE [LARGE SCALE GENOMIC DNA]</scope>
    <source>
        <strain evidence="9">YC-7-48</strain>
    </source>
</reference>
<accession>A0A842HNU3</accession>
<dbReference type="AlphaFoldDB" id="A0A842HNU3"/>
<dbReference type="EMBL" id="JACJUU010000003">
    <property type="protein sequence ID" value="MBC2769564.1"/>
    <property type="molecule type" value="Genomic_DNA"/>
</dbReference>
<evidence type="ECO:0000256" key="3">
    <source>
        <dbReference type="ARBA" id="ARBA00022741"/>
    </source>
</evidence>
<protein>
    <submittedName>
        <fullName evidence="8">ABC transporter ATP-binding protein</fullName>
    </submittedName>
</protein>
<dbReference type="PANTHER" id="PTHR42794">
    <property type="entry name" value="HEMIN IMPORT ATP-BINDING PROTEIN HMUV"/>
    <property type="match status" value="1"/>
</dbReference>
<dbReference type="SMART" id="SM00382">
    <property type="entry name" value="AAA"/>
    <property type="match status" value="1"/>
</dbReference>
<keyword evidence="1" id="KW-0813">Transport</keyword>
<dbReference type="InterPro" id="IPR003593">
    <property type="entry name" value="AAA+_ATPase"/>
</dbReference>
<evidence type="ECO:0000256" key="5">
    <source>
        <dbReference type="ARBA" id="ARBA00022967"/>
    </source>
</evidence>
<dbReference type="InterPro" id="IPR027417">
    <property type="entry name" value="P-loop_NTPase"/>
</dbReference>
<dbReference type="InterPro" id="IPR017871">
    <property type="entry name" value="ABC_transporter-like_CS"/>
</dbReference>
<keyword evidence="9" id="KW-1185">Reference proteome</keyword>
<dbReference type="Proteomes" id="UP000545386">
    <property type="component" value="Unassembled WGS sequence"/>
</dbReference>
<gene>
    <name evidence="8" type="ORF">GTU67_06510</name>
</gene>
<dbReference type="GO" id="GO:0016887">
    <property type="term" value="F:ATP hydrolysis activity"/>
    <property type="evidence" value="ECO:0007669"/>
    <property type="project" value="InterPro"/>
</dbReference>
<comment type="caution">
    <text evidence="8">The sequence shown here is derived from an EMBL/GenBank/DDBJ whole genome shotgun (WGS) entry which is preliminary data.</text>
</comment>
<keyword evidence="2" id="KW-1003">Cell membrane</keyword>
<evidence type="ECO:0000256" key="2">
    <source>
        <dbReference type="ARBA" id="ARBA00022475"/>
    </source>
</evidence>
<dbReference type="PROSITE" id="PS00211">
    <property type="entry name" value="ABC_TRANSPORTER_1"/>
    <property type="match status" value="1"/>
</dbReference>